<dbReference type="InterPro" id="IPR014729">
    <property type="entry name" value="Rossmann-like_a/b/a_fold"/>
</dbReference>
<dbReference type="OrthoDB" id="686384at2759"/>
<dbReference type="InterPro" id="IPR030662">
    <property type="entry name" value="DPH6/MJ0570"/>
</dbReference>
<evidence type="ECO:0000256" key="4">
    <source>
        <dbReference type="ARBA" id="ARBA00018426"/>
    </source>
</evidence>
<evidence type="ECO:0000256" key="8">
    <source>
        <dbReference type="ARBA" id="ARBA00048108"/>
    </source>
</evidence>
<dbReference type="GO" id="GO:0017178">
    <property type="term" value="F:diphthine-ammonia ligase activity"/>
    <property type="evidence" value="ECO:0007669"/>
    <property type="project" value="UniProtKB-UniRule"/>
</dbReference>
<keyword evidence="7 9" id="KW-0067">ATP-binding</keyword>
<dbReference type="FunFam" id="3.40.50.620:FF:000069">
    <property type="entry name" value="diphthine--ammonia ligase"/>
    <property type="match status" value="1"/>
</dbReference>
<dbReference type="GO" id="GO:0005524">
    <property type="term" value="F:ATP binding"/>
    <property type="evidence" value="ECO:0007669"/>
    <property type="project" value="UniProtKB-UniRule"/>
</dbReference>
<dbReference type="PANTHER" id="PTHR12196:SF2">
    <property type="entry name" value="DIPHTHINE--AMMONIA LIGASE"/>
    <property type="match status" value="1"/>
</dbReference>
<accession>A0A2J7PL05</accession>
<reference evidence="11 12" key="1">
    <citation type="submission" date="2017-12" db="EMBL/GenBank/DDBJ databases">
        <title>Hemimetabolous genomes reveal molecular basis of termite eusociality.</title>
        <authorList>
            <person name="Harrison M.C."/>
            <person name="Jongepier E."/>
            <person name="Robertson H.M."/>
            <person name="Arning N."/>
            <person name="Bitard-Feildel T."/>
            <person name="Chao H."/>
            <person name="Childers C.P."/>
            <person name="Dinh H."/>
            <person name="Doddapaneni H."/>
            <person name="Dugan S."/>
            <person name="Gowin J."/>
            <person name="Greiner C."/>
            <person name="Han Y."/>
            <person name="Hu H."/>
            <person name="Hughes D.S.T."/>
            <person name="Huylmans A.-K."/>
            <person name="Kemena C."/>
            <person name="Kremer L.P.M."/>
            <person name="Lee S.L."/>
            <person name="Lopez-Ezquerra A."/>
            <person name="Mallet L."/>
            <person name="Monroy-Kuhn J.M."/>
            <person name="Moser A."/>
            <person name="Murali S.C."/>
            <person name="Muzny D.M."/>
            <person name="Otani S."/>
            <person name="Piulachs M.-D."/>
            <person name="Poelchau M."/>
            <person name="Qu J."/>
            <person name="Schaub F."/>
            <person name="Wada-Katsumata A."/>
            <person name="Worley K.C."/>
            <person name="Xie Q."/>
            <person name="Ylla G."/>
            <person name="Poulsen M."/>
            <person name="Gibbs R.A."/>
            <person name="Schal C."/>
            <person name="Richards S."/>
            <person name="Belles X."/>
            <person name="Korb J."/>
            <person name="Bornberg-Bauer E."/>
        </authorList>
    </citation>
    <scope>NUCLEOTIDE SEQUENCE [LARGE SCALE GENOMIC DNA]</scope>
    <source>
        <tissue evidence="11">Whole body</tissue>
    </source>
</reference>
<dbReference type="FunFam" id="3.90.1490.10:FF:000001">
    <property type="entry name" value="Diphthine--ammonia ligase"/>
    <property type="match status" value="1"/>
</dbReference>
<evidence type="ECO:0000313" key="11">
    <source>
        <dbReference type="EMBL" id="PNF17012.1"/>
    </source>
</evidence>
<evidence type="ECO:0000313" key="12">
    <source>
        <dbReference type="Proteomes" id="UP000235965"/>
    </source>
</evidence>
<comment type="function">
    <text evidence="9">Amidase that catalyzes the last step of diphthamide biosynthesis using ammonium and ATP.</text>
</comment>
<dbReference type="AlphaFoldDB" id="A0A2J7PL05"/>
<dbReference type="EMBL" id="NEVH01024529">
    <property type="protein sequence ID" value="PNF17012.1"/>
    <property type="molecule type" value="Genomic_DNA"/>
</dbReference>
<sequence length="266" mass="29615">MRVVALISGGKDSCYNMVQCVAAGHEIVALANLRPENKDELDSYMYQTVGHQGIELYAEAMGLPLFQQPTQGVALLQEQVYTPTPEDEVEDLFQLLKTVKDEIDVDAVAVGAILSDYQRIRVENVCARLGLVALAYLWRRDQGELLQEMIDCHIDAIVIKVAALGLDPSKHLGMTIADLQPHILKMKEKYGLNICGEGGEYETFTLDCPLFIKTIVIDEYETVIHSNDAVAPVGYLNFKDLRLVEKEVTVTFFCLSLSLCLMTVLD</sequence>
<dbReference type="InterPro" id="IPR002761">
    <property type="entry name" value="Diphthami_syn_dom"/>
</dbReference>
<organism evidence="11 12">
    <name type="scientific">Cryptotermes secundus</name>
    <dbReference type="NCBI Taxonomy" id="105785"/>
    <lineage>
        <taxon>Eukaryota</taxon>
        <taxon>Metazoa</taxon>
        <taxon>Ecdysozoa</taxon>
        <taxon>Arthropoda</taxon>
        <taxon>Hexapoda</taxon>
        <taxon>Insecta</taxon>
        <taxon>Pterygota</taxon>
        <taxon>Neoptera</taxon>
        <taxon>Polyneoptera</taxon>
        <taxon>Dictyoptera</taxon>
        <taxon>Blattodea</taxon>
        <taxon>Blattoidea</taxon>
        <taxon>Termitoidae</taxon>
        <taxon>Kalotermitidae</taxon>
        <taxon>Cryptotermitinae</taxon>
        <taxon>Cryptotermes</taxon>
    </lineage>
</organism>
<dbReference type="CDD" id="cd01994">
    <property type="entry name" value="AANH_PF0828-like"/>
    <property type="match status" value="1"/>
</dbReference>
<name>A0A2J7PL05_9NEOP</name>
<protein>
    <recommendedName>
        <fullName evidence="4 9">Diphthine--ammonia ligase</fullName>
        <ecNumber evidence="3 9">6.3.1.14</ecNumber>
    </recommendedName>
</protein>
<dbReference type="UniPathway" id="UPA00559"/>
<dbReference type="GO" id="GO:0017183">
    <property type="term" value="P:protein histidyl modification to diphthamide"/>
    <property type="evidence" value="ECO:0007669"/>
    <property type="project" value="UniProtKB-UniPathway"/>
</dbReference>
<comment type="caution">
    <text evidence="11">The sequence shown here is derived from an EMBL/GenBank/DDBJ whole genome shotgun (WGS) entry which is preliminary data.</text>
</comment>
<evidence type="ECO:0000256" key="3">
    <source>
        <dbReference type="ARBA" id="ARBA00012089"/>
    </source>
</evidence>
<keyword evidence="6 9" id="KW-0547">Nucleotide-binding</keyword>
<evidence type="ECO:0000256" key="9">
    <source>
        <dbReference type="PIRNR" id="PIRNR039123"/>
    </source>
</evidence>
<evidence type="ECO:0000256" key="6">
    <source>
        <dbReference type="ARBA" id="ARBA00022741"/>
    </source>
</evidence>
<evidence type="ECO:0000256" key="1">
    <source>
        <dbReference type="ARBA" id="ARBA00005156"/>
    </source>
</evidence>
<dbReference type="SUPFAM" id="SSF52402">
    <property type="entry name" value="Adenine nucleotide alpha hydrolases-like"/>
    <property type="match status" value="1"/>
</dbReference>
<dbReference type="Gene3D" id="3.90.1490.10">
    <property type="entry name" value="putative n-type atp pyrophosphatase, domain 2"/>
    <property type="match status" value="1"/>
</dbReference>
<comment type="pathway">
    <text evidence="1 9">Protein modification; peptidyl-diphthamide biosynthesis.</text>
</comment>
<dbReference type="Gene3D" id="3.40.50.620">
    <property type="entry name" value="HUPs"/>
    <property type="match status" value="1"/>
</dbReference>
<keyword evidence="12" id="KW-1185">Reference proteome</keyword>
<dbReference type="EC" id="6.3.1.14" evidence="3 9"/>
<comment type="catalytic activity">
    <reaction evidence="8 9">
        <text>diphthine-[translation elongation factor 2] + NH4(+) + ATP = diphthamide-[translation elongation factor 2] + AMP + diphosphate + H(+)</text>
        <dbReference type="Rhea" id="RHEA:19753"/>
        <dbReference type="Rhea" id="RHEA-COMP:10172"/>
        <dbReference type="Rhea" id="RHEA-COMP:10174"/>
        <dbReference type="ChEBI" id="CHEBI:15378"/>
        <dbReference type="ChEBI" id="CHEBI:16692"/>
        <dbReference type="ChEBI" id="CHEBI:28938"/>
        <dbReference type="ChEBI" id="CHEBI:30616"/>
        <dbReference type="ChEBI" id="CHEBI:33019"/>
        <dbReference type="ChEBI" id="CHEBI:82696"/>
        <dbReference type="ChEBI" id="CHEBI:456215"/>
        <dbReference type="EC" id="6.3.1.14"/>
    </reaction>
</comment>
<proteinExistence type="inferred from homology"/>
<keyword evidence="5 9" id="KW-0436">Ligase</keyword>
<dbReference type="Proteomes" id="UP000235965">
    <property type="component" value="Unassembled WGS sequence"/>
</dbReference>
<evidence type="ECO:0000256" key="5">
    <source>
        <dbReference type="ARBA" id="ARBA00022598"/>
    </source>
</evidence>
<evidence type="ECO:0000256" key="2">
    <source>
        <dbReference type="ARBA" id="ARBA00008496"/>
    </source>
</evidence>
<dbReference type="NCBIfam" id="TIGR00290">
    <property type="entry name" value="MJ0570_dom"/>
    <property type="match status" value="1"/>
</dbReference>
<feature type="domain" description="Diphthamide synthase" evidence="10">
    <location>
        <begin position="1"/>
        <end position="227"/>
    </location>
</feature>
<dbReference type="PIRSF" id="PIRSF039123">
    <property type="entry name" value="Diphthamide_synthase"/>
    <property type="match status" value="1"/>
</dbReference>
<gene>
    <name evidence="11" type="primary">dph6_3</name>
    <name evidence="11" type="ORF">B7P43_G02745</name>
</gene>
<dbReference type="Pfam" id="PF01902">
    <property type="entry name" value="Diphthami_syn_2"/>
    <property type="match status" value="1"/>
</dbReference>
<comment type="similarity">
    <text evidence="2 9">Belongs to the Diphthine--ammonia ligase family.</text>
</comment>
<dbReference type="PANTHER" id="PTHR12196">
    <property type="entry name" value="DOMAIN OF UNKNOWN FUNCTION 71 DUF71 -CONTAINING PROTEIN"/>
    <property type="match status" value="1"/>
</dbReference>
<evidence type="ECO:0000259" key="10">
    <source>
        <dbReference type="Pfam" id="PF01902"/>
    </source>
</evidence>
<evidence type="ECO:0000256" key="7">
    <source>
        <dbReference type="ARBA" id="ARBA00022840"/>
    </source>
</evidence>